<evidence type="ECO:0000313" key="8">
    <source>
        <dbReference type="EMBL" id="MBF2735586.1"/>
    </source>
</evidence>
<reference evidence="8" key="1">
    <citation type="submission" date="2020-10" db="EMBL/GenBank/DDBJ databases">
        <title>An improved Amphimedon queenslandica hologenome assembly reveals how three proteobacterial symbionts can extend the metabolic phenotypic of their marine sponge host.</title>
        <authorList>
            <person name="Degnan B."/>
            <person name="Degnan S."/>
            <person name="Xiang X."/>
        </authorList>
    </citation>
    <scope>NUCLEOTIDE SEQUENCE</scope>
    <source>
        <strain evidence="8">AqS2</strain>
    </source>
</reference>
<comment type="similarity">
    <text evidence="1 6 7">Belongs to the universal ribosomal protein uS8 family.</text>
</comment>
<dbReference type="SUPFAM" id="SSF56047">
    <property type="entry name" value="Ribosomal protein S8"/>
    <property type="match status" value="1"/>
</dbReference>
<dbReference type="PROSITE" id="PS00053">
    <property type="entry name" value="RIBOSOMAL_S8"/>
    <property type="match status" value="1"/>
</dbReference>
<sequence>MAMSDPTGDMLARIRNALAVGHDTAECRASNFNAAVLQVMQDEGYILGYQRSEDKRSIRIALKYYGGKPVIELIRRVSRPGLRQYTGTAGIKPVLGGLGIAIVSTSQGVMSDAAARRAKVGGEVICHVA</sequence>
<dbReference type="NCBIfam" id="NF001109">
    <property type="entry name" value="PRK00136.1"/>
    <property type="match status" value="1"/>
</dbReference>
<dbReference type="Proteomes" id="UP000604381">
    <property type="component" value="Unassembled WGS sequence"/>
</dbReference>
<evidence type="ECO:0000256" key="6">
    <source>
        <dbReference type="HAMAP-Rule" id="MF_01302"/>
    </source>
</evidence>
<accession>A0A930UGZ6</accession>
<dbReference type="FunFam" id="3.30.1490.10:FF:000001">
    <property type="entry name" value="30S ribosomal protein S8"/>
    <property type="match status" value="1"/>
</dbReference>
<protein>
    <recommendedName>
        <fullName evidence="4 6">Small ribosomal subunit protein uS8</fullName>
    </recommendedName>
</protein>
<comment type="caution">
    <text evidence="8">The sequence shown here is derived from an EMBL/GenBank/DDBJ whole genome shotgun (WGS) entry which is preliminary data.</text>
</comment>
<keyword evidence="3 6" id="KW-0687">Ribonucleoprotein</keyword>
<organism evidence="8 9">
    <name type="scientific">Candidatus Amphirhobacter heronislandensis</name>
    <dbReference type="NCBI Taxonomy" id="1732024"/>
    <lineage>
        <taxon>Bacteria</taxon>
        <taxon>Pseudomonadati</taxon>
        <taxon>Pseudomonadota</taxon>
        <taxon>Gammaproteobacteria</taxon>
        <taxon>Candidatus Tethybacterales</taxon>
        <taxon>Candidatus Tethybacteraceae</taxon>
        <taxon>Candidatus Amphirhobacter</taxon>
    </lineage>
</organism>
<keyword evidence="9" id="KW-1185">Reference proteome</keyword>
<dbReference type="GO" id="GO:0003735">
    <property type="term" value="F:structural constituent of ribosome"/>
    <property type="evidence" value="ECO:0007669"/>
    <property type="project" value="InterPro"/>
</dbReference>
<dbReference type="GO" id="GO:0006412">
    <property type="term" value="P:translation"/>
    <property type="evidence" value="ECO:0007669"/>
    <property type="project" value="UniProtKB-UniRule"/>
</dbReference>
<evidence type="ECO:0000256" key="1">
    <source>
        <dbReference type="ARBA" id="ARBA00006471"/>
    </source>
</evidence>
<dbReference type="GO" id="GO:0005840">
    <property type="term" value="C:ribosome"/>
    <property type="evidence" value="ECO:0007669"/>
    <property type="project" value="UniProtKB-KW"/>
</dbReference>
<dbReference type="AlphaFoldDB" id="A0A930UGZ6"/>
<keyword evidence="6" id="KW-0699">rRNA-binding</keyword>
<dbReference type="InterPro" id="IPR047863">
    <property type="entry name" value="Ribosomal_uS8_CS"/>
</dbReference>
<proteinExistence type="inferred from homology"/>
<evidence type="ECO:0000256" key="7">
    <source>
        <dbReference type="RuleBase" id="RU003660"/>
    </source>
</evidence>
<dbReference type="GO" id="GO:0019843">
    <property type="term" value="F:rRNA binding"/>
    <property type="evidence" value="ECO:0007669"/>
    <property type="project" value="UniProtKB-UniRule"/>
</dbReference>
<comment type="function">
    <text evidence="6">One of the primary rRNA binding proteins, it binds directly to 16S rRNA central domain where it helps coordinate assembly of the platform of the 30S subunit.</text>
</comment>
<dbReference type="Gene3D" id="3.30.1490.10">
    <property type="match status" value="1"/>
</dbReference>
<name>A0A930UGZ6_9GAMM</name>
<keyword evidence="6" id="KW-0694">RNA-binding</keyword>
<dbReference type="Gene3D" id="3.30.1370.30">
    <property type="match status" value="1"/>
</dbReference>
<dbReference type="GO" id="GO:1990904">
    <property type="term" value="C:ribonucleoprotein complex"/>
    <property type="evidence" value="ECO:0007669"/>
    <property type="project" value="UniProtKB-KW"/>
</dbReference>
<evidence type="ECO:0000256" key="5">
    <source>
        <dbReference type="ARBA" id="ARBA00046740"/>
    </source>
</evidence>
<dbReference type="HAMAP" id="MF_01302_B">
    <property type="entry name" value="Ribosomal_uS8_B"/>
    <property type="match status" value="1"/>
</dbReference>
<dbReference type="InterPro" id="IPR000630">
    <property type="entry name" value="Ribosomal_uS8"/>
</dbReference>
<evidence type="ECO:0000256" key="4">
    <source>
        <dbReference type="ARBA" id="ARBA00035258"/>
    </source>
</evidence>
<dbReference type="PANTHER" id="PTHR11758">
    <property type="entry name" value="40S RIBOSOMAL PROTEIN S15A"/>
    <property type="match status" value="1"/>
</dbReference>
<evidence type="ECO:0000256" key="3">
    <source>
        <dbReference type="ARBA" id="ARBA00023274"/>
    </source>
</evidence>
<dbReference type="Pfam" id="PF00410">
    <property type="entry name" value="Ribosomal_S8"/>
    <property type="match status" value="1"/>
</dbReference>
<evidence type="ECO:0000256" key="2">
    <source>
        <dbReference type="ARBA" id="ARBA00022980"/>
    </source>
</evidence>
<dbReference type="GO" id="GO:0005737">
    <property type="term" value="C:cytoplasm"/>
    <property type="evidence" value="ECO:0007669"/>
    <property type="project" value="UniProtKB-ARBA"/>
</dbReference>
<dbReference type="EMBL" id="JADHEI010000044">
    <property type="protein sequence ID" value="MBF2735586.1"/>
    <property type="molecule type" value="Genomic_DNA"/>
</dbReference>
<comment type="subunit">
    <text evidence="5 6">Part of the 30S ribosomal subunit. Contacts proteins S5 and S12.</text>
</comment>
<gene>
    <name evidence="6 8" type="primary">rpsH</name>
    <name evidence="8" type="ORF">ISN26_05865</name>
</gene>
<evidence type="ECO:0000313" key="9">
    <source>
        <dbReference type="Proteomes" id="UP000604381"/>
    </source>
</evidence>
<dbReference type="InterPro" id="IPR035987">
    <property type="entry name" value="Ribosomal_uS8_sf"/>
</dbReference>
<keyword evidence="2 6" id="KW-0689">Ribosomal protein</keyword>